<dbReference type="Gene3D" id="3.10.180.10">
    <property type="entry name" value="2,3-Dihydroxybiphenyl 1,2-Dioxygenase, domain 1"/>
    <property type="match status" value="1"/>
</dbReference>
<dbReference type="PROSITE" id="PS51819">
    <property type="entry name" value="VOC"/>
    <property type="match status" value="1"/>
</dbReference>
<dbReference type="OrthoDB" id="9813630at2"/>
<dbReference type="RefSeq" id="WP_123227739.1">
    <property type="nucleotide sequence ID" value="NZ_RJSE01000007.1"/>
</dbReference>
<dbReference type="AlphaFoldDB" id="A0A3N0CHG0"/>
<comment type="caution">
    <text evidence="2">The sequence shown here is derived from an EMBL/GenBank/DDBJ whole genome shotgun (WGS) entry which is preliminary data.</text>
</comment>
<sequence>MSWNLHHVNLPAHDVRAMVNFYSSVFGMNEVPFPWSGDGDKGKLETGGDFVALFEDVNGRQIHICKPTPSLPWDNDLRLHPVINGHIALQVDDIQAVMRRLKEQNMPYNDAGSWSYRGFHQLYTYDPSMNVVEVNQRVED</sequence>
<organism evidence="2 3">
    <name type="scientific">Nocardioides marmoriginsengisoli</name>
    <dbReference type="NCBI Taxonomy" id="661483"/>
    <lineage>
        <taxon>Bacteria</taxon>
        <taxon>Bacillati</taxon>
        <taxon>Actinomycetota</taxon>
        <taxon>Actinomycetes</taxon>
        <taxon>Propionibacteriales</taxon>
        <taxon>Nocardioidaceae</taxon>
        <taxon>Nocardioides</taxon>
    </lineage>
</organism>
<gene>
    <name evidence="2" type="ORF">EFK50_11770</name>
</gene>
<evidence type="ECO:0000313" key="2">
    <source>
        <dbReference type="EMBL" id="RNL62443.1"/>
    </source>
</evidence>
<reference evidence="2 3" key="1">
    <citation type="submission" date="2018-11" db="EMBL/GenBank/DDBJ databases">
        <authorList>
            <person name="Li F."/>
        </authorList>
    </citation>
    <scope>NUCLEOTIDE SEQUENCE [LARGE SCALE GENOMIC DNA]</scope>
    <source>
        <strain evidence="2 3">Gsoil 097</strain>
    </source>
</reference>
<dbReference type="EMBL" id="RJSE01000007">
    <property type="protein sequence ID" value="RNL62443.1"/>
    <property type="molecule type" value="Genomic_DNA"/>
</dbReference>
<dbReference type="InterPro" id="IPR037523">
    <property type="entry name" value="VOC_core"/>
</dbReference>
<feature type="domain" description="VOC" evidence="1">
    <location>
        <begin position="4"/>
        <end position="137"/>
    </location>
</feature>
<protein>
    <recommendedName>
        <fullName evidence="1">VOC domain-containing protein</fullName>
    </recommendedName>
</protein>
<dbReference type="SUPFAM" id="SSF54593">
    <property type="entry name" value="Glyoxalase/Bleomycin resistance protein/Dihydroxybiphenyl dioxygenase"/>
    <property type="match status" value="1"/>
</dbReference>
<name>A0A3N0CHG0_9ACTN</name>
<evidence type="ECO:0000313" key="3">
    <source>
        <dbReference type="Proteomes" id="UP000267128"/>
    </source>
</evidence>
<dbReference type="InterPro" id="IPR004360">
    <property type="entry name" value="Glyas_Fos-R_dOase_dom"/>
</dbReference>
<dbReference type="Proteomes" id="UP000267128">
    <property type="component" value="Unassembled WGS sequence"/>
</dbReference>
<dbReference type="InterPro" id="IPR029068">
    <property type="entry name" value="Glyas_Bleomycin-R_OHBP_Dase"/>
</dbReference>
<evidence type="ECO:0000259" key="1">
    <source>
        <dbReference type="PROSITE" id="PS51819"/>
    </source>
</evidence>
<dbReference type="Pfam" id="PF00903">
    <property type="entry name" value="Glyoxalase"/>
    <property type="match status" value="1"/>
</dbReference>
<proteinExistence type="predicted"/>
<keyword evidence="3" id="KW-1185">Reference proteome</keyword>
<accession>A0A3N0CHG0</accession>